<accession>A0ABQ7VMK7</accession>
<feature type="compositionally biased region" description="Basic and acidic residues" evidence="1">
    <location>
        <begin position="100"/>
        <end position="113"/>
    </location>
</feature>
<dbReference type="EMBL" id="JAIVGD010000011">
    <property type="protein sequence ID" value="KAH0769093.1"/>
    <property type="molecule type" value="Genomic_DNA"/>
</dbReference>
<evidence type="ECO:0000256" key="1">
    <source>
        <dbReference type="SAM" id="MobiDB-lite"/>
    </source>
</evidence>
<protein>
    <submittedName>
        <fullName evidence="2">Uncharacterized protein</fullName>
    </submittedName>
</protein>
<name>A0ABQ7VMK7_SOLTU</name>
<feature type="region of interest" description="Disordered" evidence="1">
    <location>
        <begin position="72"/>
        <end position="113"/>
    </location>
</feature>
<dbReference type="Proteomes" id="UP000826656">
    <property type="component" value="Unassembled WGS sequence"/>
</dbReference>
<gene>
    <name evidence="2" type="ORF">KY290_013074</name>
</gene>
<reference evidence="2 3" key="1">
    <citation type="journal article" date="2021" name="bioRxiv">
        <title>Chromosome-scale and haplotype-resolved genome assembly of a tetraploid potato cultivar.</title>
        <authorList>
            <person name="Sun H."/>
            <person name="Jiao W.-B."/>
            <person name="Krause K."/>
            <person name="Campoy J.A."/>
            <person name="Goel M."/>
            <person name="Folz-Donahue K."/>
            <person name="Kukat C."/>
            <person name="Huettel B."/>
            <person name="Schneeberger K."/>
        </authorList>
    </citation>
    <scope>NUCLEOTIDE SEQUENCE [LARGE SCALE GENOMIC DNA]</scope>
    <source>
        <strain evidence="2">SolTubOtavaFocal</strain>
        <tissue evidence="2">Leaves</tissue>
    </source>
</reference>
<keyword evidence="3" id="KW-1185">Reference proteome</keyword>
<proteinExistence type="predicted"/>
<evidence type="ECO:0000313" key="2">
    <source>
        <dbReference type="EMBL" id="KAH0769093.1"/>
    </source>
</evidence>
<organism evidence="2 3">
    <name type="scientific">Solanum tuberosum</name>
    <name type="common">Potato</name>
    <dbReference type="NCBI Taxonomy" id="4113"/>
    <lineage>
        <taxon>Eukaryota</taxon>
        <taxon>Viridiplantae</taxon>
        <taxon>Streptophyta</taxon>
        <taxon>Embryophyta</taxon>
        <taxon>Tracheophyta</taxon>
        <taxon>Spermatophyta</taxon>
        <taxon>Magnoliopsida</taxon>
        <taxon>eudicotyledons</taxon>
        <taxon>Gunneridae</taxon>
        <taxon>Pentapetalae</taxon>
        <taxon>asterids</taxon>
        <taxon>lamiids</taxon>
        <taxon>Solanales</taxon>
        <taxon>Solanaceae</taxon>
        <taxon>Solanoideae</taxon>
        <taxon>Solaneae</taxon>
        <taxon>Solanum</taxon>
    </lineage>
</organism>
<evidence type="ECO:0000313" key="3">
    <source>
        <dbReference type="Proteomes" id="UP000826656"/>
    </source>
</evidence>
<sequence>MSPFEIGSGRKSMTPSDVAKTKSQEKCPVAYKVARDRHEMISKAQDCLRKAHQLMKKMRQIPKYDGPFEVVEQVNDDDDPNKKRSKRAPPSLPMQFDAAIQEKGRSKKNTKDRILSSLEGQGYDKNVIWVKAKNYLNKSIEFKKWIDSIGYNPSLTKQHVS</sequence>
<feature type="region of interest" description="Disordered" evidence="1">
    <location>
        <begin position="1"/>
        <end position="25"/>
    </location>
</feature>
<comment type="caution">
    <text evidence="2">The sequence shown here is derived from an EMBL/GenBank/DDBJ whole genome shotgun (WGS) entry which is preliminary data.</text>
</comment>